<evidence type="ECO:0000313" key="6">
    <source>
        <dbReference type="EMBL" id="TDP94373.1"/>
    </source>
</evidence>
<keyword evidence="3 6" id="KW-0067">ATP-binding</keyword>
<dbReference type="SUPFAM" id="SSF52540">
    <property type="entry name" value="P-loop containing nucleoside triphosphate hydrolases"/>
    <property type="match status" value="1"/>
</dbReference>
<dbReference type="Gene3D" id="3.40.50.300">
    <property type="entry name" value="P-loop containing nucleotide triphosphate hydrolases"/>
    <property type="match status" value="1"/>
</dbReference>
<dbReference type="AlphaFoldDB" id="A0A4R6S4X7"/>
<dbReference type="SMART" id="SM00382">
    <property type="entry name" value="AAA"/>
    <property type="match status" value="1"/>
</dbReference>
<dbReference type="GO" id="GO:0016887">
    <property type="term" value="F:ATP hydrolysis activity"/>
    <property type="evidence" value="ECO:0007669"/>
    <property type="project" value="InterPro"/>
</dbReference>
<dbReference type="EMBL" id="SNYA01000002">
    <property type="protein sequence ID" value="TDP94373.1"/>
    <property type="molecule type" value="Genomic_DNA"/>
</dbReference>
<dbReference type="GO" id="GO:0005524">
    <property type="term" value="F:ATP binding"/>
    <property type="evidence" value="ECO:0007669"/>
    <property type="project" value="UniProtKB-KW"/>
</dbReference>
<evidence type="ECO:0000259" key="5">
    <source>
        <dbReference type="PROSITE" id="PS50893"/>
    </source>
</evidence>
<dbReference type="InterPro" id="IPR027417">
    <property type="entry name" value="P-loop_NTPase"/>
</dbReference>
<dbReference type="InterPro" id="IPR003593">
    <property type="entry name" value="AAA+_ATPase"/>
</dbReference>
<evidence type="ECO:0000256" key="3">
    <source>
        <dbReference type="ARBA" id="ARBA00022840"/>
    </source>
</evidence>
<dbReference type="PROSITE" id="PS50893">
    <property type="entry name" value="ABC_TRANSPORTER_2"/>
    <property type="match status" value="1"/>
</dbReference>
<feature type="domain" description="ABC transporter" evidence="5">
    <location>
        <begin position="35"/>
        <end position="263"/>
    </location>
</feature>
<dbReference type="PANTHER" id="PTHR42788:SF13">
    <property type="entry name" value="ALIPHATIC SULFONATES IMPORT ATP-BINDING PROTEIN SSUB"/>
    <property type="match status" value="1"/>
</dbReference>
<keyword evidence="2" id="KW-0547">Nucleotide-binding</keyword>
<organism evidence="6 7">
    <name type="scientific">Leucobacter luti</name>
    <dbReference type="NCBI Taxonomy" id="340320"/>
    <lineage>
        <taxon>Bacteria</taxon>
        <taxon>Bacillati</taxon>
        <taxon>Actinomycetota</taxon>
        <taxon>Actinomycetes</taxon>
        <taxon>Micrococcales</taxon>
        <taxon>Microbacteriaceae</taxon>
        <taxon>Leucobacter</taxon>
    </lineage>
</organism>
<accession>A0A4R6S4X7</accession>
<gene>
    <name evidence="6" type="ORF">EDF62_0788</name>
</gene>
<dbReference type="Proteomes" id="UP000295601">
    <property type="component" value="Unassembled WGS sequence"/>
</dbReference>
<dbReference type="InterPro" id="IPR050166">
    <property type="entry name" value="ABC_transporter_ATP-bind"/>
</dbReference>
<dbReference type="PROSITE" id="PS00211">
    <property type="entry name" value="ABC_TRANSPORTER_1"/>
    <property type="match status" value="1"/>
</dbReference>
<protein>
    <submittedName>
        <fullName evidence="6">NitT/TauT family transport system ATP-binding protein</fullName>
    </submittedName>
</protein>
<dbReference type="CDD" id="cd03293">
    <property type="entry name" value="ABC_NrtD_SsuB_transporters"/>
    <property type="match status" value="1"/>
</dbReference>
<feature type="compositionally biased region" description="Low complexity" evidence="4">
    <location>
        <begin position="8"/>
        <end position="29"/>
    </location>
</feature>
<dbReference type="PANTHER" id="PTHR42788">
    <property type="entry name" value="TAURINE IMPORT ATP-BINDING PROTEIN-RELATED"/>
    <property type="match status" value="1"/>
</dbReference>
<feature type="region of interest" description="Disordered" evidence="4">
    <location>
        <begin position="1"/>
        <end position="30"/>
    </location>
</feature>
<reference evidence="6 7" key="1">
    <citation type="submission" date="2019-03" db="EMBL/GenBank/DDBJ databases">
        <title>Genomic analyses of the natural microbiome of Caenorhabditis elegans.</title>
        <authorList>
            <person name="Samuel B."/>
        </authorList>
    </citation>
    <scope>NUCLEOTIDE SEQUENCE [LARGE SCALE GENOMIC DNA]</scope>
    <source>
        <strain evidence="6 7">JUb18</strain>
    </source>
</reference>
<name>A0A4R6S4X7_9MICO</name>
<dbReference type="RefSeq" id="WP_208107853.1">
    <property type="nucleotide sequence ID" value="NZ_SNYA01000002.1"/>
</dbReference>
<proteinExistence type="predicted"/>
<dbReference type="InterPro" id="IPR003439">
    <property type="entry name" value="ABC_transporter-like_ATP-bd"/>
</dbReference>
<dbReference type="InterPro" id="IPR017871">
    <property type="entry name" value="ABC_transporter-like_CS"/>
</dbReference>
<sequence>MTAAQSHSAQTPQSPQNSQSPQNAQNTQNDAQPRIRVAGLTKHFGDVVALDGVDLEVGENEFVSIVGASGCGKSTLLSLIAGLEDPTSGTLEAAGVPITGPGRDRGVVFQQATLMPWLTVQQNVEFALRGENGLSRGARADRAREFIGLVGLSGFEQSHPAQLSGGMQQRAALARSLSYGPNVLLMDEPFGALDALTRRTMQELLLSVWEQHRLTVLLVTHDIDEAVVTSDRVVVMSPRPGRVQRVVDVPIPRPRTLASERTPEFRDLSDEILALIHAGA</sequence>
<evidence type="ECO:0000256" key="1">
    <source>
        <dbReference type="ARBA" id="ARBA00022448"/>
    </source>
</evidence>
<evidence type="ECO:0000256" key="4">
    <source>
        <dbReference type="SAM" id="MobiDB-lite"/>
    </source>
</evidence>
<evidence type="ECO:0000313" key="7">
    <source>
        <dbReference type="Proteomes" id="UP000295601"/>
    </source>
</evidence>
<evidence type="ECO:0000256" key="2">
    <source>
        <dbReference type="ARBA" id="ARBA00022741"/>
    </source>
</evidence>
<keyword evidence="1" id="KW-0813">Transport</keyword>
<keyword evidence="7" id="KW-1185">Reference proteome</keyword>
<dbReference type="Pfam" id="PF00005">
    <property type="entry name" value="ABC_tran"/>
    <property type="match status" value="1"/>
</dbReference>
<comment type="caution">
    <text evidence="6">The sequence shown here is derived from an EMBL/GenBank/DDBJ whole genome shotgun (WGS) entry which is preliminary data.</text>
</comment>